<dbReference type="OrthoDB" id="3242798at2"/>
<keyword evidence="2 4" id="KW-0547">Nucleotide-binding</keyword>
<dbReference type="EMBL" id="LLZU01000007">
    <property type="protein sequence ID" value="KRV50007.1"/>
    <property type="molecule type" value="Genomic_DNA"/>
</dbReference>
<evidence type="ECO:0000256" key="5">
    <source>
        <dbReference type="RuleBase" id="RU361279"/>
    </source>
</evidence>
<name>A0A0T6LV24_WENVI</name>
<dbReference type="GO" id="GO:0005524">
    <property type="term" value="F:ATP binding"/>
    <property type="evidence" value="ECO:0007669"/>
    <property type="project" value="UniProtKB-KW"/>
</dbReference>
<feature type="binding site" evidence="4">
    <location>
        <begin position="146"/>
        <end position="154"/>
    </location>
    <ligand>
        <name>ATP</name>
        <dbReference type="ChEBI" id="CHEBI:30616"/>
    </ligand>
</feature>
<dbReference type="PANTHER" id="PTHR23407:SF1">
    <property type="entry name" value="5-FORMYLTETRAHYDROFOLATE CYCLO-LIGASE"/>
    <property type="match status" value="1"/>
</dbReference>
<evidence type="ECO:0000256" key="3">
    <source>
        <dbReference type="ARBA" id="ARBA00022840"/>
    </source>
</evidence>
<comment type="catalytic activity">
    <reaction evidence="5">
        <text>(6S)-5-formyl-5,6,7,8-tetrahydrofolate + ATP = (6R)-5,10-methenyltetrahydrofolate + ADP + phosphate</text>
        <dbReference type="Rhea" id="RHEA:10488"/>
        <dbReference type="ChEBI" id="CHEBI:30616"/>
        <dbReference type="ChEBI" id="CHEBI:43474"/>
        <dbReference type="ChEBI" id="CHEBI:57455"/>
        <dbReference type="ChEBI" id="CHEBI:57457"/>
        <dbReference type="ChEBI" id="CHEBI:456216"/>
        <dbReference type="EC" id="6.3.3.2"/>
    </reaction>
</comment>
<keyword evidence="5" id="KW-0479">Metal-binding</keyword>
<evidence type="ECO:0000313" key="7">
    <source>
        <dbReference type="EMBL" id="KRV50007.1"/>
    </source>
</evidence>
<dbReference type="InterPro" id="IPR002698">
    <property type="entry name" value="FTHF_cligase"/>
</dbReference>
<dbReference type="Proteomes" id="UP000050867">
    <property type="component" value="Unassembled WGS sequence"/>
</dbReference>
<dbReference type="GO" id="GO:0009396">
    <property type="term" value="P:folic acid-containing compound biosynthetic process"/>
    <property type="evidence" value="ECO:0007669"/>
    <property type="project" value="TreeGrafter"/>
</dbReference>
<dbReference type="Gene3D" id="3.40.50.10420">
    <property type="entry name" value="NagB/RpiA/CoA transferase-like"/>
    <property type="match status" value="1"/>
</dbReference>
<dbReference type="STRING" id="76728.AQ490_17410"/>
<feature type="compositionally biased region" description="Basic and acidic residues" evidence="6">
    <location>
        <begin position="23"/>
        <end position="36"/>
    </location>
</feature>
<dbReference type="SUPFAM" id="SSF100950">
    <property type="entry name" value="NagB/RpiA/CoA transferase-like"/>
    <property type="match status" value="1"/>
</dbReference>
<dbReference type="Pfam" id="PF01812">
    <property type="entry name" value="5-FTHF_cyc-lig"/>
    <property type="match status" value="1"/>
</dbReference>
<dbReference type="PIRSF" id="PIRSF006806">
    <property type="entry name" value="FTHF_cligase"/>
    <property type="match status" value="1"/>
</dbReference>
<evidence type="ECO:0000256" key="2">
    <source>
        <dbReference type="ARBA" id="ARBA00022741"/>
    </source>
</evidence>
<dbReference type="EC" id="6.3.3.2" evidence="5"/>
<dbReference type="NCBIfam" id="TIGR02727">
    <property type="entry name" value="MTHFS_bact"/>
    <property type="match status" value="1"/>
</dbReference>
<dbReference type="InterPro" id="IPR037171">
    <property type="entry name" value="NagB/RpiA_transferase-like"/>
</dbReference>
<comment type="caution">
    <text evidence="7">The sequence shown here is derived from an EMBL/GenBank/DDBJ whole genome shotgun (WGS) entry which is preliminary data.</text>
</comment>
<keyword evidence="5" id="KW-0460">Magnesium</keyword>
<feature type="binding site" evidence="4">
    <location>
        <position position="68"/>
    </location>
    <ligand>
        <name>substrate</name>
    </ligand>
</feature>
<dbReference type="AlphaFoldDB" id="A0A0T6LV24"/>
<reference evidence="7 8" key="1">
    <citation type="submission" date="2015-10" db="EMBL/GenBank/DDBJ databases">
        <title>Draft genome sequence of pyrrolomycin-producing Streptomyces vitaminophilus.</title>
        <authorList>
            <person name="Graham D.E."/>
            <person name="Mahan K.M."/>
            <person name="Klingeman D.M."/>
            <person name="Hettich R.L."/>
            <person name="Parry R.J."/>
        </authorList>
    </citation>
    <scope>NUCLEOTIDE SEQUENCE [LARGE SCALE GENOMIC DNA]</scope>
    <source>
        <strain evidence="7 8">ATCC 31673</strain>
    </source>
</reference>
<keyword evidence="7" id="KW-0436">Ligase</keyword>
<evidence type="ECO:0000313" key="8">
    <source>
        <dbReference type="Proteomes" id="UP000050867"/>
    </source>
</evidence>
<dbReference type="eggNOG" id="COG0212">
    <property type="taxonomic scope" value="Bacteria"/>
</dbReference>
<dbReference type="GO" id="GO:0035999">
    <property type="term" value="P:tetrahydrofolate interconversion"/>
    <property type="evidence" value="ECO:0007669"/>
    <property type="project" value="TreeGrafter"/>
</dbReference>
<dbReference type="GO" id="GO:0046872">
    <property type="term" value="F:metal ion binding"/>
    <property type="evidence" value="ECO:0007669"/>
    <property type="project" value="UniProtKB-KW"/>
</dbReference>
<dbReference type="GO" id="GO:0030272">
    <property type="term" value="F:5-formyltetrahydrofolate cyclo-ligase activity"/>
    <property type="evidence" value="ECO:0007669"/>
    <property type="project" value="UniProtKB-EC"/>
</dbReference>
<protein>
    <recommendedName>
        <fullName evidence="5">5-formyltetrahydrofolate cyclo-ligase</fullName>
        <ecNumber evidence="5">6.3.3.2</ecNumber>
    </recommendedName>
</protein>
<feature type="region of interest" description="Disordered" evidence="6">
    <location>
        <begin position="1"/>
        <end position="36"/>
    </location>
</feature>
<comment type="similarity">
    <text evidence="1 5">Belongs to the 5-formyltetrahydrofolate cyclo-ligase family.</text>
</comment>
<gene>
    <name evidence="7" type="ORF">AQ490_17410</name>
</gene>
<evidence type="ECO:0000256" key="1">
    <source>
        <dbReference type="ARBA" id="ARBA00010638"/>
    </source>
</evidence>
<organism evidence="7 8">
    <name type="scientific">Wenjunlia vitaminophila</name>
    <name type="common">Streptomyces vitaminophilus</name>
    <dbReference type="NCBI Taxonomy" id="76728"/>
    <lineage>
        <taxon>Bacteria</taxon>
        <taxon>Bacillati</taxon>
        <taxon>Actinomycetota</taxon>
        <taxon>Actinomycetes</taxon>
        <taxon>Kitasatosporales</taxon>
        <taxon>Streptomycetaceae</taxon>
        <taxon>Wenjunlia</taxon>
    </lineage>
</organism>
<dbReference type="InterPro" id="IPR024185">
    <property type="entry name" value="FTHF_cligase-like_sf"/>
</dbReference>
<accession>A0A0T6LV24</accession>
<sequence>MRAGSDERSGGTSDGSKAALRRAVLDARSGRTPDERQEAERALLTHALGLPELVRARTVAGYAAIGTEPGTRSLLEALRVRGARVLLPVLRADHDLDWAEYAGADGLRRTPHGLLEPAGPGLGVDAVTEADAVLLPGLAVDRRGVRLGRGGGSYDRALARLDRAGRRVPLLLLLYPDEIVDHVPAERHDRPVTAVVTPRGVTRFPSAAGG</sequence>
<keyword evidence="3 4" id="KW-0067">ATP-binding</keyword>
<comment type="cofactor">
    <cofactor evidence="5">
        <name>Mg(2+)</name>
        <dbReference type="ChEBI" id="CHEBI:18420"/>
    </cofactor>
</comment>
<feature type="binding site" evidence="4">
    <location>
        <begin position="17"/>
        <end position="21"/>
    </location>
    <ligand>
        <name>ATP</name>
        <dbReference type="ChEBI" id="CHEBI:30616"/>
    </ligand>
</feature>
<evidence type="ECO:0000256" key="4">
    <source>
        <dbReference type="PIRSR" id="PIRSR006806-1"/>
    </source>
</evidence>
<keyword evidence="8" id="KW-1185">Reference proteome</keyword>
<proteinExistence type="inferred from homology"/>
<dbReference type="PANTHER" id="PTHR23407">
    <property type="entry name" value="ATPASE INHIBITOR/5-FORMYLTETRAHYDROFOLATE CYCLO-LIGASE"/>
    <property type="match status" value="1"/>
</dbReference>
<evidence type="ECO:0000256" key="6">
    <source>
        <dbReference type="SAM" id="MobiDB-lite"/>
    </source>
</evidence>